<evidence type="ECO:0000313" key="3">
    <source>
        <dbReference type="Proteomes" id="UP000699462"/>
    </source>
</evidence>
<feature type="compositionally biased region" description="Basic and acidic residues" evidence="1">
    <location>
        <begin position="1459"/>
        <end position="1473"/>
    </location>
</feature>
<dbReference type="EMBL" id="JTDF01000569">
    <property type="protein sequence ID" value="KAF8571356.1"/>
    <property type="molecule type" value="Genomic_DNA"/>
</dbReference>
<feature type="region of interest" description="Disordered" evidence="1">
    <location>
        <begin position="1446"/>
        <end position="1500"/>
    </location>
</feature>
<organism evidence="2 3">
    <name type="scientific">Paragonimus westermani</name>
    <dbReference type="NCBI Taxonomy" id="34504"/>
    <lineage>
        <taxon>Eukaryota</taxon>
        <taxon>Metazoa</taxon>
        <taxon>Spiralia</taxon>
        <taxon>Lophotrochozoa</taxon>
        <taxon>Platyhelminthes</taxon>
        <taxon>Trematoda</taxon>
        <taxon>Digenea</taxon>
        <taxon>Plagiorchiida</taxon>
        <taxon>Troglotremata</taxon>
        <taxon>Troglotrematidae</taxon>
        <taxon>Paragonimus</taxon>
    </lineage>
</organism>
<gene>
    <name evidence="2" type="ORF">P879_03814</name>
</gene>
<evidence type="ECO:0000313" key="2">
    <source>
        <dbReference type="EMBL" id="KAF8571356.1"/>
    </source>
</evidence>
<dbReference type="Proteomes" id="UP000699462">
    <property type="component" value="Unassembled WGS sequence"/>
</dbReference>
<name>A0A8T0DVK6_9TREM</name>
<dbReference type="OrthoDB" id="10347165at2759"/>
<accession>A0A8T0DVK6</accession>
<feature type="region of interest" description="Disordered" evidence="1">
    <location>
        <begin position="161"/>
        <end position="189"/>
    </location>
</feature>
<evidence type="ECO:0000256" key="1">
    <source>
        <dbReference type="SAM" id="MobiDB-lite"/>
    </source>
</evidence>
<proteinExistence type="predicted"/>
<comment type="caution">
    <text evidence="2">The sequence shown here is derived from an EMBL/GenBank/DDBJ whole genome shotgun (WGS) entry which is preliminary data.</text>
</comment>
<protein>
    <submittedName>
        <fullName evidence="2">Uncharacterized protein</fullName>
    </submittedName>
</protein>
<keyword evidence="3" id="KW-1185">Reference proteome</keyword>
<reference evidence="2 3" key="1">
    <citation type="submission" date="2019-07" db="EMBL/GenBank/DDBJ databases">
        <title>Annotation for the trematode Paragonimus westermani.</title>
        <authorList>
            <person name="Choi Y.-J."/>
        </authorList>
    </citation>
    <scope>NUCLEOTIDE SEQUENCE [LARGE SCALE GENOMIC DNA]</scope>
    <source>
        <strain evidence="2">180907_Pwestermani</strain>
    </source>
</reference>
<sequence length="1512" mass="170333">MRVMALDHLETFSDDIRKLIKCNKKLIFLLRYQSTSLDNLFQRNYTNEDQSVQIREIYWRCFVDLRHFIGLMNRVVEAFLQSDPSRRRIHLNQMNTKLPTVISVIELSLEALLQLQEITDLLASRARTFSLASYSNSCMLSPPVGGCDRTLDLSCCGDFGSESEDEAAPHHATPGLSLPGSRRRQSLTDDNDLSEHVLAQHFLSSFPAFEKTLRQHLRIAWNLQLGHSWLLISNILTKYRMKKDKGYTPFLEAALVPNLGDTARELARMLSDTYYRINLTRLFHRRTVQEATSEKDRQTEHEHVQLVFDRVTRLCARLKRPDRLIEDINYYDPQTVVTTVHLRKLATLFRDIYAYRKSYSNRLHFGTPRYDDYELPSLSPRHTSIQVYVSRVVTDDGRMNTGQQTPLKPGWKRCQFLVYCNRPSFVLESCTGQTVVTTSYESPYRPAYSTDVEFSKSGLVSAFIDRRTSRLRRSSNVTDGENEDKRYTSDMRVDCCNTYELEDKCAIVKRAEPSTSTYCLSSTEFSVFLRPKTMKLLCINNNDADRKTQTAMTSLLVPSIQSICEPNEELENLTGTVELRERSFVPVCSPESHLNLQCSASDELYSNLSSSRDAVHENHAPCLSGHNSEAVTSFQVSALSTVECNPNTFSASHALLEREPIEGGLVRHADGDCVDSELPRVFDRKTDQGMTSAWHKTTLEPIIENDFSELSSKSFNVNTVLSDPVKFTSPLQTDFNPISEMSHLTTKLVATPNDPVKRDTCHAVVNSVCELESTIDWVSTQLDAVLELGAETEHQSADHTRIPTQLACIQQLIQTMAPLGGQIRGLKQTLDASELPVCNSLVSSGGPNARVEVADGPTAQEVTIDGRVTGDESLRNHLRDRLELIRSLRSEKLAHCEQVVCHLEHMHNTHNRLREQLQYIQDKLALVSTQLHDPAGVLWGVQLNDRNGLSEQIESHAVLERDLDHNLRRMLYEVERLASQNHMTSLQEQTADVLLELNDLIGVCQQRQNCLGQLDDHLEKIGLLVKEKLSWMKEEIQQLSNLKDTLKDADGEKIGQSARSLLQAASCIQMKQPEVQELMRNIDAVTSSGSTTSILSELGVKGPVRNPERFVQLYADLRQAWNEVTTGVLLNVAAELINSAVNHVHSTCDEAIQFAKSQSVRVWFNSDVLLNADYLHSQLQNVQDHIQTIDESRSWMTNEIEPLICSHVGVSLMQSTCIFNLESLHHCLMQTHTTLCTLRDDVSMIYLPAVSALHERLQSAATFLDLLRLQTAELPVPPVDVIDNSDENSLSGGNVPLLLALTTNLDLAKVQQARCQQLIDGIYQERRSLSQELNEILEPVKRKCKKQKCESLVENLNGTQVTFAEVSNFAGDTAGGPEHNLIMDDPEFAAKKIFDGYNTLLSQLDARKQQFDAVISAMSAKCFDLEQVPSVPTAYSLHDNQPLDFGRWESDSGVPFDETDSHGEPKAHGEHFDMPLSESQNNLTSALDKHGSSCQRTMPANFSAGKSELCQH</sequence>